<sequence>MGSSRELIKGRSFKLWCVRNIYRTTTNTRNLVSMEFHLFKWDLTFISLCWICNKFHINRNYTIHIYKI</sequence>
<name>A0A7J9DR03_9ROSI</name>
<evidence type="ECO:0000313" key="2">
    <source>
        <dbReference type="Proteomes" id="UP000593568"/>
    </source>
</evidence>
<reference evidence="1 2" key="1">
    <citation type="journal article" date="2019" name="Genome Biol. Evol.">
        <title>Insights into the evolution of the New World diploid cottons (Gossypium, subgenus Houzingenia) based on genome sequencing.</title>
        <authorList>
            <person name="Grover C.E."/>
            <person name="Arick M.A. 2nd"/>
            <person name="Thrash A."/>
            <person name="Conover J.L."/>
            <person name="Sanders W.S."/>
            <person name="Peterson D.G."/>
            <person name="Frelichowski J.E."/>
            <person name="Scheffler J.A."/>
            <person name="Scheffler B.E."/>
            <person name="Wendel J.F."/>
        </authorList>
    </citation>
    <scope>NUCLEOTIDE SEQUENCE [LARGE SCALE GENOMIC DNA]</scope>
    <source>
        <strain evidence="1">8</strain>
        <tissue evidence="1">Leaf</tissue>
    </source>
</reference>
<comment type="caution">
    <text evidence="1">The sequence shown here is derived from an EMBL/GenBank/DDBJ whole genome shotgun (WGS) entry which is preliminary data.</text>
</comment>
<dbReference type="EMBL" id="JABEZW010000004">
    <property type="protein sequence ID" value="MBA0763136.1"/>
    <property type="molecule type" value="Genomic_DNA"/>
</dbReference>
<keyword evidence="2" id="KW-1185">Reference proteome</keyword>
<proteinExistence type="predicted"/>
<protein>
    <submittedName>
        <fullName evidence="1">Uncharacterized protein</fullName>
    </submittedName>
</protein>
<dbReference type="AlphaFoldDB" id="A0A7J9DR03"/>
<evidence type="ECO:0000313" key="1">
    <source>
        <dbReference type="EMBL" id="MBA0763136.1"/>
    </source>
</evidence>
<accession>A0A7J9DR03</accession>
<gene>
    <name evidence="1" type="ORF">Gotri_012645</name>
</gene>
<organism evidence="1 2">
    <name type="scientific">Gossypium trilobum</name>
    <dbReference type="NCBI Taxonomy" id="34281"/>
    <lineage>
        <taxon>Eukaryota</taxon>
        <taxon>Viridiplantae</taxon>
        <taxon>Streptophyta</taxon>
        <taxon>Embryophyta</taxon>
        <taxon>Tracheophyta</taxon>
        <taxon>Spermatophyta</taxon>
        <taxon>Magnoliopsida</taxon>
        <taxon>eudicotyledons</taxon>
        <taxon>Gunneridae</taxon>
        <taxon>Pentapetalae</taxon>
        <taxon>rosids</taxon>
        <taxon>malvids</taxon>
        <taxon>Malvales</taxon>
        <taxon>Malvaceae</taxon>
        <taxon>Malvoideae</taxon>
        <taxon>Gossypium</taxon>
    </lineage>
</organism>
<dbReference type="Proteomes" id="UP000593568">
    <property type="component" value="Unassembled WGS sequence"/>
</dbReference>